<reference evidence="1" key="1">
    <citation type="submission" date="2020-11" db="EMBL/GenBank/DDBJ databases">
        <title>Gallibacterium anatis 1637, full genome, WGS.</title>
        <authorList>
            <person name="Laishevtcev A.I."/>
            <person name="Yakimova E.A."/>
            <person name="Petkovich D."/>
            <person name="Stepanova T.V."/>
            <person name="Kalendr R.S."/>
            <person name="Rubalsky E.O."/>
            <person name="Zulkarneev E.R."/>
            <person name="Aleshkin A.V."/>
        </authorList>
    </citation>
    <scope>NUCLEOTIDE SEQUENCE</scope>
    <source>
        <strain evidence="1">1637</strain>
    </source>
</reference>
<sequence>MQNMMLVPQGSLEGYIRAANEYPMLTEEEKELAERCIIIKTLMPLKN</sequence>
<organism evidence="1">
    <name type="scientific">Gallibacterium anatis</name>
    <dbReference type="NCBI Taxonomy" id="750"/>
    <lineage>
        <taxon>Bacteria</taxon>
        <taxon>Pseudomonadati</taxon>
        <taxon>Pseudomonadota</taxon>
        <taxon>Gammaproteobacteria</taxon>
        <taxon>Pasteurellales</taxon>
        <taxon>Pasteurellaceae</taxon>
        <taxon>Gallibacterium</taxon>
    </lineage>
</organism>
<comment type="caution">
    <text evidence="1">The sequence shown here is derived from an EMBL/GenBank/DDBJ whole genome shotgun (WGS) entry which is preliminary data.</text>
</comment>
<gene>
    <name evidence="1" type="ORF">INT80_14580</name>
</gene>
<accession>A0A930Y5K5</accession>
<proteinExistence type="predicted"/>
<dbReference type="AlphaFoldDB" id="A0A930Y5K5"/>
<dbReference type="EMBL" id="JADION010000054">
    <property type="protein sequence ID" value="MBF4103115.1"/>
    <property type="molecule type" value="Genomic_DNA"/>
</dbReference>
<protein>
    <submittedName>
        <fullName evidence="1">Uncharacterized protein</fullName>
    </submittedName>
</protein>
<name>A0A930Y5K5_9PAST</name>
<evidence type="ECO:0000313" key="1">
    <source>
        <dbReference type="EMBL" id="MBF4103115.1"/>
    </source>
</evidence>